<feature type="region of interest" description="Disordered" evidence="5">
    <location>
        <begin position="339"/>
        <end position="360"/>
    </location>
</feature>
<evidence type="ECO:0000256" key="1">
    <source>
        <dbReference type="ARBA" id="ARBA00022723"/>
    </source>
</evidence>
<dbReference type="InterPro" id="IPR013083">
    <property type="entry name" value="Znf_RING/FYVE/PHD"/>
</dbReference>
<dbReference type="CDD" id="cd16461">
    <property type="entry name" value="RING-H2_EL5-like"/>
    <property type="match status" value="2"/>
</dbReference>
<dbReference type="SMART" id="SM00744">
    <property type="entry name" value="RINGv"/>
    <property type="match status" value="2"/>
</dbReference>
<dbReference type="Gene3D" id="3.30.40.10">
    <property type="entry name" value="Zinc/RING finger domain, C3HC4 (zinc finger)"/>
    <property type="match status" value="2"/>
</dbReference>
<feature type="compositionally biased region" description="Basic residues" evidence="5">
    <location>
        <begin position="114"/>
        <end position="124"/>
    </location>
</feature>
<dbReference type="SMART" id="SM00184">
    <property type="entry name" value="RING"/>
    <property type="match status" value="2"/>
</dbReference>
<reference evidence="8" key="1">
    <citation type="submission" date="2020-07" db="EMBL/GenBank/DDBJ databases">
        <title>Genome sequence and genetic diversity analysis of an under-domesticated orphan crop, white fonio (Digitaria exilis).</title>
        <authorList>
            <person name="Bennetzen J.L."/>
            <person name="Chen S."/>
            <person name="Ma X."/>
            <person name="Wang X."/>
            <person name="Yssel A.E.J."/>
            <person name="Chaluvadi S.R."/>
            <person name="Johnson M."/>
            <person name="Gangashetty P."/>
            <person name="Hamidou F."/>
            <person name="Sanogo M.D."/>
            <person name="Zwaenepoel A."/>
            <person name="Wallace J."/>
            <person name="Van De Peer Y."/>
            <person name="Van Deynze A."/>
        </authorList>
    </citation>
    <scope>NUCLEOTIDE SEQUENCE</scope>
    <source>
        <tissue evidence="8">Leaves</tissue>
    </source>
</reference>
<feature type="domain" description="RING-type" evidence="7">
    <location>
        <begin position="383"/>
        <end position="425"/>
    </location>
</feature>
<evidence type="ECO:0000256" key="3">
    <source>
        <dbReference type="ARBA" id="ARBA00022833"/>
    </source>
</evidence>
<feature type="transmembrane region" description="Helical" evidence="6">
    <location>
        <begin position="47"/>
        <end position="70"/>
    </location>
</feature>
<evidence type="ECO:0000256" key="2">
    <source>
        <dbReference type="ARBA" id="ARBA00022771"/>
    </source>
</evidence>
<evidence type="ECO:0000259" key="7">
    <source>
        <dbReference type="PROSITE" id="PS50089"/>
    </source>
</evidence>
<evidence type="ECO:0000313" key="8">
    <source>
        <dbReference type="EMBL" id="KAF8699059.1"/>
    </source>
</evidence>
<dbReference type="PROSITE" id="PS50089">
    <property type="entry name" value="ZF_RING_2"/>
    <property type="match status" value="2"/>
</dbReference>
<evidence type="ECO:0000256" key="5">
    <source>
        <dbReference type="SAM" id="MobiDB-lite"/>
    </source>
</evidence>
<keyword evidence="3" id="KW-0862">Zinc</keyword>
<dbReference type="PANTHER" id="PTHR45676">
    <property type="entry name" value="RING-H2 FINGER PROTEIN ATL51-RELATED"/>
    <property type="match status" value="1"/>
</dbReference>
<dbReference type="PANTHER" id="PTHR45676:SF178">
    <property type="entry name" value="RING-TYPE E3 UBIQUITIN TRANSFERASE"/>
    <property type="match status" value="1"/>
</dbReference>
<feature type="compositionally biased region" description="Basic and acidic residues" evidence="5">
    <location>
        <begin position="88"/>
        <end position="98"/>
    </location>
</feature>
<dbReference type="AlphaFoldDB" id="A0A835BJE2"/>
<keyword evidence="6" id="KW-1133">Transmembrane helix</keyword>
<organism evidence="8 9">
    <name type="scientific">Digitaria exilis</name>
    <dbReference type="NCBI Taxonomy" id="1010633"/>
    <lineage>
        <taxon>Eukaryota</taxon>
        <taxon>Viridiplantae</taxon>
        <taxon>Streptophyta</taxon>
        <taxon>Embryophyta</taxon>
        <taxon>Tracheophyta</taxon>
        <taxon>Spermatophyta</taxon>
        <taxon>Magnoliopsida</taxon>
        <taxon>Liliopsida</taxon>
        <taxon>Poales</taxon>
        <taxon>Poaceae</taxon>
        <taxon>PACMAD clade</taxon>
        <taxon>Panicoideae</taxon>
        <taxon>Panicodae</taxon>
        <taxon>Paniceae</taxon>
        <taxon>Anthephorinae</taxon>
        <taxon>Digitaria</taxon>
    </lineage>
</organism>
<keyword evidence="6" id="KW-0812">Transmembrane</keyword>
<evidence type="ECO:0000313" key="9">
    <source>
        <dbReference type="Proteomes" id="UP000636709"/>
    </source>
</evidence>
<dbReference type="Proteomes" id="UP000636709">
    <property type="component" value="Unassembled WGS sequence"/>
</dbReference>
<sequence length="430" mass="47670">MAAATKPVILAAAAGGRRRLIVDLPDPPLSPDGQPLPLPGPHDASGYWTPTRAVCIVVLFFFVILVVFLLRRSCRRRTDDDEEDLQQDEPRRRNDERRPQRRPPSTSGGGEGRRRSRSRAAPRQRHQEVGHVAVAVDNVESSSASEKKKRGRKKQQEEEEEEETCSVCLAELEDGEAVRVLPACMHYFHTACVDEWLRKSATCPICRAPLTMVAAKAPKVAGADAYRRYWRRRSSYNSTSSTNDTSLAIIFIVVFFLIVALRRKPESKAAAGVVRDQALQALTRAGTARLKNWVVYGRPLSYNTMASPETIVLVLIALLVLLSVLGRLCRDECKNDDDQEVANNNDQEAGRVAESSSSRAGEGQQQQLVCTYLRADGWRESSCGVCLAELADGEAVRVLPACMHYFHAACVDEWLRKSATCPLCRAPLTT</sequence>
<dbReference type="Pfam" id="PF13639">
    <property type="entry name" value="zf-RING_2"/>
    <property type="match status" value="2"/>
</dbReference>
<evidence type="ECO:0000256" key="4">
    <source>
        <dbReference type="PROSITE-ProRule" id="PRU00175"/>
    </source>
</evidence>
<keyword evidence="1" id="KW-0479">Metal-binding</keyword>
<dbReference type="GO" id="GO:0008270">
    <property type="term" value="F:zinc ion binding"/>
    <property type="evidence" value="ECO:0007669"/>
    <property type="project" value="UniProtKB-KW"/>
</dbReference>
<dbReference type="EMBL" id="JACEFO010001857">
    <property type="protein sequence ID" value="KAF8699059.1"/>
    <property type="molecule type" value="Genomic_DNA"/>
</dbReference>
<dbReference type="OrthoDB" id="656255at2759"/>
<dbReference type="InterPro" id="IPR001841">
    <property type="entry name" value="Znf_RING"/>
</dbReference>
<feature type="region of interest" description="Disordered" evidence="5">
    <location>
        <begin position="78"/>
        <end position="160"/>
    </location>
</feature>
<feature type="domain" description="RING-type" evidence="7">
    <location>
        <begin position="165"/>
        <end position="207"/>
    </location>
</feature>
<protein>
    <recommendedName>
        <fullName evidence="7">RING-type domain-containing protein</fullName>
    </recommendedName>
</protein>
<comment type="caution">
    <text evidence="8">The sequence shown here is derived from an EMBL/GenBank/DDBJ whole genome shotgun (WGS) entry which is preliminary data.</text>
</comment>
<dbReference type="FunFam" id="3.30.40.10:FF:000654">
    <property type="entry name" value="RING-H2 finger protein ATL33"/>
    <property type="match status" value="1"/>
</dbReference>
<keyword evidence="2 4" id="KW-0863">Zinc-finger</keyword>
<gene>
    <name evidence="8" type="ORF">HU200_034750</name>
</gene>
<feature type="transmembrane region" description="Helical" evidence="6">
    <location>
        <begin position="241"/>
        <end position="261"/>
    </location>
</feature>
<evidence type="ECO:0000256" key="6">
    <source>
        <dbReference type="SAM" id="Phobius"/>
    </source>
</evidence>
<dbReference type="InterPro" id="IPR011016">
    <property type="entry name" value="Znf_RING-CH"/>
</dbReference>
<dbReference type="UniPathway" id="UPA00143"/>
<proteinExistence type="predicted"/>
<keyword evidence="9" id="KW-1185">Reference proteome</keyword>
<dbReference type="SUPFAM" id="SSF57850">
    <property type="entry name" value="RING/U-box"/>
    <property type="match status" value="2"/>
</dbReference>
<keyword evidence="6" id="KW-0472">Membrane</keyword>
<feature type="transmembrane region" description="Helical" evidence="6">
    <location>
        <begin position="310"/>
        <end position="329"/>
    </location>
</feature>
<name>A0A835BJE2_9POAL</name>
<dbReference type="GO" id="GO:0016567">
    <property type="term" value="P:protein ubiquitination"/>
    <property type="evidence" value="ECO:0007669"/>
    <property type="project" value="UniProtKB-UniPathway"/>
</dbReference>
<accession>A0A835BJE2</accession>